<dbReference type="Pfam" id="PF00385">
    <property type="entry name" value="Chromo"/>
    <property type="match status" value="1"/>
</dbReference>
<feature type="compositionally biased region" description="Low complexity" evidence="12">
    <location>
        <begin position="2378"/>
        <end position="2389"/>
    </location>
</feature>
<dbReference type="Pfam" id="PF07533">
    <property type="entry name" value="BRK"/>
    <property type="match status" value="2"/>
</dbReference>
<dbReference type="SMART" id="SM00298">
    <property type="entry name" value="CHROMO"/>
    <property type="match status" value="2"/>
</dbReference>
<dbReference type="InterPro" id="IPR049730">
    <property type="entry name" value="SNF2/RAD54-like_C"/>
</dbReference>
<dbReference type="FunFam" id="3.40.50.300:FF:000015">
    <property type="entry name" value="chromodomain-helicase-DNA-binding protein 9 isoform X1"/>
    <property type="match status" value="1"/>
</dbReference>
<feature type="compositionally biased region" description="Basic and acidic residues" evidence="12">
    <location>
        <begin position="766"/>
        <end position="782"/>
    </location>
</feature>
<feature type="region of interest" description="Disordered" evidence="12">
    <location>
        <begin position="2364"/>
        <end position="2500"/>
    </location>
</feature>
<dbReference type="InterPro" id="IPR038718">
    <property type="entry name" value="SNF2-like_sf"/>
</dbReference>
<evidence type="ECO:0000256" key="8">
    <source>
        <dbReference type="ARBA" id="ARBA00023125"/>
    </source>
</evidence>
<reference evidence="16" key="1">
    <citation type="submission" date="2022-03" db="EMBL/GenBank/DDBJ databases">
        <authorList>
            <person name="Martin C."/>
        </authorList>
    </citation>
    <scope>NUCLEOTIDE SEQUENCE</scope>
</reference>
<evidence type="ECO:0000256" key="5">
    <source>
        <dbReference type="ARBA" id="ARBA00022840"/>
    </source>
</evidence>
<dbReference type="PANTHER" id="PTHR46850:SF1">
    <property type="entry name" value="CHROMODOMAIN-HELICASE-DNA-BINDING PROTEIN 9"/>
    <property type="match status" value="1"/>
</dbReference>
<feature type="region of interest" description="Disordered" evidence="12">
    <location>
        <begin position="953"/>
        <end position="1030"/>
    </location>
</feature>
<feature type="region of interest" description="Disordered" evidence="12">
    <location>
        <begin position="2609"/>
        <end position="2671"/>
    </location>
</feature>
<feature type="compositionally biased region" description="Low complexity" evidence="12">
    <location>
        <begin position="154"/>
        <end position="178"/>
    </location>
</feature>
<keyword evidence="17" id="KW-1185">Reference proteome</keyword>
<keyword evidence="2" id="KW-0677">Repeat</keyword>
<dbReference type="PROSITE" id="PS51194">
    <property type="entry name" value="HELICASE_CTER"/>
    <property type="match status" value="1"/>
</dbReference>
<dbReference type="Gene3D" id="3.40.50.300">
    <property type="entry name" value="P-loop containing nucleotide triphosphate hydrolases"/>
    <property type="match status" value="1"/>
</dbReference>
<feature type="region of interest" description="Disordered" evidence="12">
    <location>
        <begin position="18"/>
        <end position="42"/>
    </location>
</feature>
<feature type="domain" description="Helicase ATP-binding" evidence="14">
    <location>
        <begin position="1195"/>
        <end position="1369"/>
    </location>
</feature>
<evidence type="ECO:0000256" key="7">
    <source>
        <dbReference type="ARBA" id="ARBA00023015"/>
    </source>
</evidence>
<keyword evidence="3" id="KW-0547">Nucleotide-binding</keyword>
<feature type="domain" description="Chromo" evidence="13">
    <location>
        <begin position="1094"/>
        <end position="1160"/>
    </location>
</feature>
<feature type="compositionally biased region" description="Low complexity" evidence="12">
    <location>
        <begin position="3049"/>
        <end position="3066"/>
    </location>
</feature>
<dbReference type="EMBL" id="CAIIXF020000003">
    <property type="protein sequence ID" value="CAH1779419.1"/>
    <property type="molecule type" value="Genomic_DNA"/>
</dbReference>
<dbReference type="Pfam" id="PF00271">
    <property type="entry name" value="Helicase_C"/>
    <property type="match status" value="1"/>
</dbReference>
<feature type="compositionally biased region" description="Low complexity" evidence="12">
    <location>
        <begin position="3203"/>
        <end position="3221"/>
    </location>
</feature>
<feature type="compositionally biased region" description="Polar residues" evidence="12">
    <location>
        <begin position="2397"/>
        <end position="2407"/>
    </location>
</feature>
<dbReference type="SMART" id="SM00592">
    <property type="entry name" value="BRK"/>
    <property type="match status" value="2"/>
</dbReference>
<feature type="compositionally biased region" description="Polar residues" evidence="12">
    <location>
        <begin position="2618"/>
        <end position="2631"/>
    </location>
</feature>
<feature type="compositionally biased region" description="Low complexity" evidence="12">
    <location>
        <begin position="362"/>
        <end position="372"/>
    </location>
</feature>
<dbReference type="InterPro" id="IPR014001">
    <property type="entry name" value="Helicase_ATP-bd"/>
</dbReference>
<dbReference type="SUPFAM" id="SSF54160">
    <property type="entry name" value="Chromo domain-like"/>
    <property type="match status" value="2"/>
</dbReference>
<dbReference type="Gene3D" id="3.40.50.10810">
    <property type="entry name" value="Tandem AAA-ATPase domain"/>
    <property type="match status" value="1"/>
</dbReference>
<feature type="region of interest" description="Disordered" evidence="12">
    <location>
        <begin position="3174"/>
        <end position="3324"/>
    </location>
</feature>
<feature type="compositionally biased region" description="Polar residues" evidence="12">
    <location>
        <begin position="3296"/>
        <end position="3307"/>
    </location>
</feature>
<accession>A0A8S4NDL0</accession>
<dbReference type="InterPro" id="IPR006576">
    <property type="entry name" value="BRK_domain"/>
</dbReference>
<evidence type="ECO:0008006" key="18">
    <source>
        <dbReference type="Google" id="ProtNLM"/>
    </source>
</evidence>
<feature type="region of interest" description="Disordered" evidence="12">
    <location>
        <begin position="3113"/>
        <end position="3158"/>
    </location>
</feature>
<dbReference type="InterPro" id="IPR056342">
    <property type="entry name" value="HTH_CHD6-9"/>
</dbReference>
<keyword evidence="11" id="KW-0175">Coiled coil</keyword>
<feature type="compositionally biased region" description="Basic residues" evidence="12">
    <location>
        <begin position="825"/>
        <end position="834"/>
    </location>
</feature>
<feature type="compositionally biased region" description="Polar residues" evidence="12">
    <location>
        <begin position="678"/>
        <end position="690"/>
    </location>
</feature>
<dbReference type="Pfam" id="PF23078">
    <property type="entry name" value="HTH_CHD6-9"/>
    <property type="match status" value="1"/>
</dbReference>
<feature type="compositionally biased region" description="Basic and acidic residues" evidence="12">
    <location>
        <begin position="2438"/>
        <end position="2447"/>
    </location>
</feature>
<evidence type="ECO:0000256" key="3">
    <source>
        <dbReference type="ARBA" id="ARBA00022741"/>
    </source>
</evidence>
<feature type="compositionally biased region" description="Low complexity" evidence="12">
    <location>
        <begin position="643"/>
        <end position="659"/>
    </location>
</feature>
<feature type="region of interest" description="Disordered" evidence="12">
    <location>
        <begin position="1912"/>
        <end position="1939"/>
    </location>
</feature>
<comment type="caution">
    <text evidence="16">The sequence shown here is derived from an EMBL/GenBank/DDBJ whole genome shotgun (WGS) entry which is preliminary data.</text>
</comment>
<keyword evidence="6" id="KW-0156">Chromatin regulator</keyword>
<feature type="compositionally biased region" description="Basic and acidic residues" evidence="12">
    <location>
        <begin position="953"/>
        <end position="999"/>
    </location>
</feature>
<evidence type="ECO:0000256" key="1">
    <source>
        <dbReference type="ARBA" id="ARBA00004123"/>
    </source>
</evidence>
<feature type="coiled-coil region" evidence="11">
    <location>
        <begin position="2154"/>
        <end position="2181"/>
    </location>
</feature>
<feature type="region of interest" description="Disordered" evidence="12">
    <location>
        <begin position="2722"/>
        <end position="2754"/>
    </location>
</feature>
<dbReference type="SMART" id="SM00490">
    <property type="entry name" value="HELICc"/>
    <property type="match status" value="1"/>
</dbReference>
<feature type="compositionally biased region" description="Basic and acidic residues" evidence="12">
    <location>
        <begin position="1151"/>
        <end position="1164"/>
    </location>
</feature>
<feature type="region of interest" description="Disordered" evidence="12">
    <location>
        <begin position="2062"/>
        <end position="2121"/>
    </location>
</feature>
<dbReference type="CDD" id="cd18793">
    <property type="entry name" value="SF2_C_SNF"/>
    <property type="match status" value="1"/>
</dbReference>
<feature type="compositionally biased region" description="Basic and acidic residues" evidence="12">
    <location>
        <begin position="1006"/>
        <end position="1020"/>
    </location>
</feature>
<feature type="domain" description="Helicase C-terminal" evidence="15">
    <location>
        <begin position="1508"/>
        <end position="1659"/>
    </location>
</feature>
<dbReference type="InterPro" id="IPR027417">
    <property type="entry name" value="P-loop_NTPase"/>
</dbReference>
<dbReference type="Pfam" id="PF00176">
    <property type="entry name" value="SNF2-rel_dom"/>
    <property type="match status" value="1"/>
</dbReference>
<proteinExistence type="predicted"/>
<dbReference type="SUPFAM" id="SSF160481">
    <property type="entry name" value="BRK domain-like"/>
    <property type="match status" value="2"/>
</dbReference>
<dbReference type="InterPro" id="IPR001650">
    <property type="entry name" value="Helicase_C-like"/>
</dbReference>
<evidence type="ECO:0000256" key="6">
    <source>
        <dbReference type="ARBA" id="ARBA00022853"/>
    </source>
</evidence>
<gene>
    <name evidence="16" type="ORF">OFUS_LOCUS6230</name>
</gene>
<evidence type="ECO:0000256" key="10">
    <source>
        <dbReference type="ARBA" id="ARBA00023242"/>
    </source>
</evidence>
<evidence type="ECO:0000256" key="4">
    <source>
        <dbReference type="ARBA" id="ARBA00022801"/>
    </source>
</evidence>
<feature type="compositionally biased region" description="Basic and acidic residues" evidence="12">
    <location>
        <begin position="3268"/>
        <end position="3286"/>
    </location>
</feature>
<dbReference type="GO" id="GO:0005524">
    <property type="term" value="F:ATP binding"/>
    <property type="evidence" value="ECO:0007669"/>
    <property type="project" value="UniProtKB-KW"/>
</dbReference>
<feature type="region of interest" description="Disordered" evidence="12">
    <location>
        <begin position="3014"/>
        <end position="3066"/>
    </location>
</feature>
<feature type="compositionally biased region" description="Low complexity" evidence="12">
    <location>
        <begin position="893"/>
        <end position="903"/>
    </location>
</feature>
<dbReference type="Gene3D" id="1.10.10.60">
    <property type="entry name" value="Homeodomain-like"/>
    <property type="match status" value="2"/>
</dbReference>
<feature type="region of interest" description="Disordered" evidence="12">
    <location>
        <begin position="56"/>
        <end position="222"/>
    </location>
</feature>
<evidence type="ECO:0000313" key="16">
    <source>
        <dbReference type="EMBL" id="CAH1779419.1"/>
    </source>
</evidence>
<protein>
    <recommendedName>
        <fullName evidence="18">Chromodomain-helicase-DNA-binding protein 7</fullName>
    </recommendedName>
</protein>
<keyword evidence="7" id="KW-0805">Transcription regulation</keyword>
<name>A0A8S4NDL0_OWEFU</name>
<feature type="compositionally biased region" description="Low complexity" evidence="12">
    <location>
        <begin position="56"/>
        <end position="92"/>
    </location>
</feature>
<dbReference type="GO" id="GO:0003677">
    <property type="term" value="F:DNA binding"/>
    <property type="evidence" value="ECO:0007669"/>
    <property type="project" value="UniProtKB-KW"/>
</dbReference>
<dbReference type="GO" id="GO:0005634">
    <property type="term" value="C:nucleus"/>
    <property type="evidence" value="ECO:0007669"/>
    <property type="project" value="UniProtKB-SubCell"/>
</dbReference>
<dbReference type="OrthoDB" id="5857104at2759"/>
<feature type="compositionally biased region" description="Basic residues" evidence="12">
    <location>
        <begin position="874"/>
        <end position="886"/>
    </location>
</feature>
<dbReference type="SMART" id="SM00487">
    <property type="entry name" value="DEXDc"/>
    <property type="match status" value="1"/>
</dbReference>
<feature type="region of interest" description="Disordered" evidence="12">
    <location>
        <begin position="632"/>
        <end position="911"/>
    </location>
</feature>
<dbReference type="Gene3D" id="2.40.50.40">
    <property type="match status" value="2"/>
</dbReference>
<dbReference type="InterPro" id="IPR000953">
    <property type="entry name" value="Chromo/chromo_shadow_dom"/>
</dbReference>
<dbReference type="CDD" id="cd18663">
    <property type="entry name" value="CD2_tandem_CHD5-9_like"/>
    <property type="match status" value="1"/>
</dbReference>
<feature type="compositionally biased region" description="Basic and acidic residues" evidence="12">
    <location>
        <begin position="2463"/>
        <end position="2500"/>
    </location>
</feature>
<feature type="compositionally biased region" description="Basic and acidic residues" evidence="12">
    <location>
        <begin position="2408"/>
        <end position="2428"/>
    </location>
</feature>
<feature type="compositionally biased region" description="Basic and acidic residues" evidence="12">
    <location>
        <begin position="3237"/>
        <end position="3254"/>
    </location>
</feature>
<keyword evidence="10" id="KW-0539">Nucleus</keyword>
<dbReference type="Proteomes" id="UP000749559">
    <property type="component" value="Unassembled WGS sequence"/>
</dbReference>
<evidence type="ECO:0000256" key="12">
    <source>
        <dbReference type="SAM" id="MobiDB-lite"/>
    </source>
</evidence>
<feature type="compositionally biased region" description="Low complexity" evidence="12">
    <location>
        <begin position="3022"/>
        <end position="3031"/>
    </location>
</feature>
<feature type="compositionally biased region" description="Basic residues" evidence="12">
    <location>
        <begin position="2658"/>
        <end position="2668"/>
    </location>
</feature>
<feature type="region of interest" description="Disordered" evidence="12">
    <location>
        <begin position="1768"/>
        <end position="1824"/>
    </location>
</feature>
<evidence type="ECO:0000259" key="14">
    <source>
        <dbReference type="PROSITE" id="PS51192"/>
    </source>
</evidence>
<keyword evidence="5" id="KW-0067">ATP-binding</keyword>
<dbReference type="FunFam" id="3.40.50.10810:FF:000003">
    <property type="entry name" value="chromodomain-helicase-DNA-binding protein 8 isoform X4"/>
    <property type="match status" value="1"/>
</dbReference>
<feature type="region of interest" description="Disordered" evidence="12">
    <location>
        <begin position="1151"/>
        <end position="1173"/>
    </location>
</feature>
<dbReference type="InterPro" id="IPR051493">
    <property type="entry name" value="CHD"/>
</dbReference>
<feature type="compositionally biased region" description="Basic residues" evidence="12">
    <location>
        <begin position="1810"/>
        <end position="1822"/>
    </location>
</feature>
<dbReference type="PROSITE" id="PS51192">
    <property type="entry name" value="HELICASE_ATP_BIND_1"/>
    <property type="match status" value="1"/>
</dbReference>
<evidence type="ECO:0000259" key="13">
    <source>
        <dbReference type="PROSITE" id="PS50013"/>
    </source>
</evidence>
<dbReference type="GO" id="GO:0016787">
    <property type="term" value="F:hydrolase activity"/>
    <property type="evidence" value="ECO:0007669"/>
    <property type="project" value="UniProtKB-KW"/>
</dbReference>
<feature type="region of interest" description="Disordered" evidence="12">
    <location>
        <begin position="335"/>
        <end position="475"/>
    </location>
</feature>
<organism evidence="16 17">
    <name type="scientific">Owenia fusiformis</name>
    <name type="common">Polychaete worm</name>
    <dbReference type="NCBI Taxonomy" id="6347"/>
    <lineage>
        <taxon>Eukaryota</taxon>
        <taxon>Metazoa</taxon>
        <taxon>Spiralia</taxon>
        <taxon>Lophotrochozoa</taxon>
        <taxon>Annelida</taxon>
        <taxon>Polychaeta</taxon>
        <taxon>Sedentaria</taxon>
        <taxon>Canalipalpata</taxon>
        <taxon>Sabellida</taxon>
        <taxon>Oweniida</taxon>
        <taxon>Oweniidae</taxon>
        <taxon>Owenia</taxon>
    </lineage>
</organism>
<dbReference type="GO" id="GO:0006325">
    <property type="term" value="P:chromatin organization"/>
    <property type="evidence" value="ECO:0007669"/>
    <property type="project" value="UniProtKB-KW"/>
</dbReference>
<dbReference type="PANTHER" id="PTHR46850">
    <property type="entry name" value="CHROMODOMAIN-HELICASE-DNA-BINDING PROTEIN 9"/>
    <property type="match status" value="1"/>
</dbReference>
<evidence type="ECO:0000256" key="9">
    <source>
        <dbReference type="ARBA" id="ARBA00023163"/>
    </source>
</evidence>
<feature type="compositionally biased region" description="Polar residues" evidence="12">
    <location>
        <begin position="113"/>
        <end position="135"/>
    </location>
</feature>
<evidence type="ECO:0000256" key="2">
    <source>
        <dbReference type="ARBA" id="ARBA00022737"/>
    </source>
</evidence>
<dbReference type="InterPro" id="IPR016197">
    <property type="entry name" value="Chromo-like_dom_sf"/>
</dbReference>
<feature type="compositionally biased region" description="Acidic residues" evidence="12">
    <location>
        <begin position="2069"/>
        <end position="2080"/>
    </location>
</feature>
<dbReference type="InterPro" id="IPR000330">
    <property type="entry name" value="SNF2_N"/>
</dbReference>
<feature type="compositionally biased region" description="Basic and acidic residues" evidence="12">
    <location>
        <begin position="3315"/>
        <end position="3324"/>
    </location>
</feature>
<evidence type="ECO:0000313" key="17">
    <source>
        <dbReference type="Proteomes" id="UP000749559"/>
    </source>
</evidence>
<dbReference type="SUPFAM" id="SSF52540">
    <property type="entry name" value="P-loop containing nucleoside triphosphate hydrolases"/>
    <property type="match status" value="2"/>
</dbReference>
<dbReference type="CDD" id="cd17995">
    <property type="entry name" value="DEXHc_CHD6_7_8_9"/>
    <property type="match status" value="1"/>
</dbReference>
<feature type="compositionally biased region" description="Basic and acidic residues" evidence="12">
    <location>
        <begin position="2364"/>
        <end position="2376"/>
    </location>
</feature>
<evidence type="ECO:0000256" key="11">
    <source>
        <dbReference type="SAM" id="Coils"/>
    </source>
</evidence>
<dbReference type="FunFam" id="2.40.50.40:FF:000001">
    <property type="entry name" value="chromodomain-helicase-DNA-binding protein 8 isoform X4"/>
    <property type="match status" value="1"/>
</dbReference>
<dbReference type="InterPro" id="IPR023780">
    <property type="entry name" value="Chromo_domain"/>
</dbReference>
<feature type="compositionally biased region" description="Low complexity" evidence="12">
    <location>
        <begin position="188"/>
        <end position="213"/>
    </location>
</feature>
<feature type="compositionally biased region" description="Polar residues" evidence="12">
    <location>
        <begin position="420"/>
        <end position="438"/>
    </location>
</feature>
<dbReference type="InterPro" id="IPR037259">
    <property type="entry name" value="BRK_sf"/>
</dbReference>
<keyword evidence="8" id="KW-0238">DNA-binding</keyword>
<dbReference type="PROSITE" id="PS50013">
    <property type="entry name" value="CHROMO_2"/>
    <property type="match status" value="1"/>
</dbReference>
<comment type="subcellular location">
    <subcellularLocation>
        <location evidence="1">Nucleus</location>
    </subcellularLocation>
</comment>
<keyword evidence="4" id="KW-0378">Hydrolase</keyword>
<sequence>MDDSSMLGSLFDDADGTGFLEELTGPDTLPNGSMGMSMGNGGIMAQPTVTMATGMQPGMMDGGQQPQQQSSIAQISPVGSMTSQTTPPQQTQKLHHLDPNFDQFGSPKLHHINQASTMPQQQMLSPNSQQNQPQFGSPPPTGAPMHSPGAYNMQQQQNPRFTQQQQQMLQQQQQQQQQGIGWNPGMPQHQQQMYMQRQQQQQQQQQQGYNNGQVPGYPHPDYAAMQRGQMQQMPSQQMTPQQLQMMQQQRMQHYQNQQFMRGEQGPMRQPVSQNYAMMQHGNVISSQQGNMAYNQMRPGQGLPTSAYQQQQQGGRLQNNMAASRLQHFNMNQQQMRPQTGTGDAPPLSHFPHQSPTQPPQYRPQYPVGPQQPILSPRGMNIPMSPRGVPTPSPRSMGVPTPTPPPPSVTPDRLSHPPTTPTMSTQGPYTPQNSLQQLEQLVGPTPAPGAPSGATSGAAPPPHPAMPNPSNGSMQQQQAYMMANQKQTFNNIGQPGMGQPPNQPGQPQTMNVNTNVQMIRNTGPLSPNQLNMNIQNINLEINQMTSRIQQLCNMPQTPQSQQNMLDAQERLRSLKAQQQQMMMMQQRGQGHPNQPQQFSQQMAQVQPQQRPQMTPLPPHMPPVSGTPAIMQQAPVSQNQPPQAGIIGNGPVVPPVVQNGPTSTALTPQMPATPPKTSVEVPTTTTSQTSGPLPQPLLPPATFSIPSVSSDVTDTTPLVTSTLPEPPIEFKPPNMDFLADMEPTVPSGLELDGIKPEKPKTKRKYNRKPKDPTKEGEPGKEKTPKRSRKKKVATTPPAIVDGAEEVPPIEGETPITEIKPKTEKPKAVKSAKKKKMIMPTFIKSNKKKRKRLTSDGSDIEITTPPPSPPEEESGIQKRRSARNTKRKKYLDDIDLNLSDDNQGDAGDAGDTDGLAVAVKPQQFFVVSDNPAEEDAVVVEKILGMRTRKIKVKKIIQKEKPEGEATVEETPKEDEKIENAINKPAEETTKTLDEAATEKPAEENPTEEDGPREASEVENKEETAVVDTEEIEEEEEVEEFYVKYKNFSYLHCEWQTVDQLKDKRIHQKIKRYKTKLLGSGNYFSAIDEDEYFNSDYIEVDRVLEESITEDPSTGEQLTYYLVKWCSLPYEDSTWELAIDVDNIKIEQFKKFRDPPPIEERQRRDRPEPSAWTPMKETPVFKNDNTLREYQLEGVNWLTFSWFQANNCILADEMGLGKTIQSITFLEQIMQNGLRGPFLVIAPLSTIANWQREFETWTEQNVITYHGSTPSRNMLQEYEMYYKDDKGAKIKDLYKFNSLITTYEIIISDVELLKSIDWRVVIIDEAHRLKNQNCQLIKGLKCLDFEHRVLLTGTPLQNNVEELFSLLNFLDPLRFKSSETFKTDFGTLHTEEQVDKLKALLKPMMLRRLKEDVEKNLAAKEETIIEVELTNIQKKYYRAILERNFTFLSKGNTTTNAPNLMNTMMELRKCCNHPYLIKGAEERIVEETKAKDSNDPGALVQAMIHASGKLVLIDKLLPKLQANGHKVLVFSQMIRVLDILEDYLMHKNYIYERLDGRIRGNVRQEAIDRFSKPDSDRFVFLLCTRAGGLGINLTAADTVIIFDSDWNPQNDLQAQARCHRIGQKKAVKIYRLITRNTYEREMFDKASMKLGLDKAVLQSGLGSSKEGGGVREQQAMTKKEVEDLLKKGAYGALMEDDKDGDDFCEEDIDQILQRRTQVIQIESEGKGSTFAKASFSVSNNRSDIDINDPNFWQKWAKKADLDSESMLNKNELIIEEPRRRKQTARYGNQNAMDDMSGLSSSNSDSEDTDSQANVKRKPGRPRRNKKHRDDDFNIGEIVQHGIYSRKECFKVEKMLLIYGWSRWEDILLHGRFKRKLGNQDVETLARSILMYSLKHYAGDDRIKSFILDLITPSADGSSLKNHSGLSAPVPRGRKGKKLKKEEPMSEQLDLSSFDLDCEKILRDDGYKKHLNRHSNKVLLRVRLLYYLKTEVIGKEADRIFAHALASELPIHPPPADGDPPALWWDREADQSLLMGVFKYGYEKYNSMRNDPCLCFLRRCGPPDQKALVKEQADQSDNEGEDPSDPEFKPINATRLFKSDMFDDDSPASPSSEGPPLLQPMTGPEALQQNSNENYLMFPGPSELNTRFRRLITGYQRNHKKEQLRLAKDEKRLMRHERRNAVLNEREKIKLDARQTRWSRREEADFYRVVSTFGVEFDCETGRYKWDTFRQFARLDKKYDDTLTEYFLAFYHMCQKVCRKIGPEVLPPVPIYVEPISEERAARCLQRIDLLNKIRDEILWHPKLDERLKFVQPNSELPDWWVCGVHDKDLLIGAAKHGLSRTDYHILHDPKLVFREILSAKRKEKEETLEEAAKLKAEEQSKTTSPNGPTTPSNCDTKQESCDTQSESCDTQSETKTDKSALKTEDKAIKTENSDGETSDSESPSKVKSEVKDEPEETEKMDCEDESTDKKSIDMKTEIKTEKDGIKSENGEQTEGVKTERDIKSEEDIKSELDLKAEAIKEEEIRYFDAPQTEDEIVEIKSEDFKFSMTGNSTPARSDDGMYDQYGNYDPMVAEFKAQQSFVSFQWPKDRTVYHRLDDVCYCIEKGEWPMRRTFQPIRGDSRSNTPNLTPSSTPKPATPLGDYGIPETPESMHKSDGLKLTFQKRKPGRRKKTEIEAERALRLREMLGANMGLSNTEGESGSESNLSGIYSDALVNGGASLDCKPFQLDSDDAASGKGTPRPNILGREPEKKKRGRKRTIDRLAEHLAETKEAEMHVQNALREATQQATHQNLVSALDSEDRLRGILEEHIPVISLEDGSRLSGEEAPMRKDLDQWLDEHPGYMVDKPDQVEEDFLIDRRRRRRPRLDPTKLDVKTVTGEENVSVIHRDTGKKITGAKAPPLRHLGEWLDKNPGWDVDYKWANIVREKGKLSKELLKTRVPIPTDRRTKRISQHSIPSSILSEVYPSASSMSALTGLASAGLLGNLGKMGSLGMPFGTIPSMTNPLFSIPGFGLPGMTLDFPTPPRESSSSSSSSTKEHKRKSHSGESKSKSPKPGGSKSPSGRKSPSASASAAAAASQAAAAFPFLYNPLFYNPLLAQSMAGFSLPTNLPTSFASLAKPPSGATTGLSNGVKDSDDDEPKPSSVATSQEFAQDLSMKKSSRTVDLLMQDTMKVQDLSKKLADQPEDLSIPQDLSVRKSDLKKDKSSPSSSSSSYPVHNSKSSSKSHADPKSGSRHKSSSRKSDSHRKSDSSRPKGESFIDAPPLSSLSDFISRKVEDSMQDINNDKQDPDEPGPENLETAKSNTSKQQPTGDLEAMEMDDKVNDDQD</sequence>
<feature type="compositionally biased region" description="Polar residues" evidence="12">
    <location>
        <begin position="702"/>
        <end position="721"/>
    </location>
</feature>
<feature type="compositionally biased region" description="Acidic residues" evidence="12">
    <location>
        <begin position="2448"/>
        <end position="2462"/>
    </location>
</feature>
<evidence type="ECO:0000259" key="15">
    <source>
        <dbReference type="PROSITE" id="PS51194"/>
    </source>
</evidence>
<dbReference type="Gene3D" id="3.40.5.120">
    <property type="match status" value="2"/>
</dbReference>
<feature type="compositionally biased region" description="Basic and acidic residues" evidence="12">
    <location>
        <begin position="3191"/>
        <end position="3202"/>
    </location>
</feature>
<feature type="compositionally biased region" description="Low complexity" evidence="12">
    <location>
        <begin position="1789"/>
        <end position="1799"/>
    </location>
</feature>
<keyword evidence="9" id="KW-0804">Transcription</keyword>